<evidence type="ECO:0000256" key="2">
    <source>
        <dbReference type="ARBA" id="ARBA00022475"/>
    </source>
</evidence>
<dbReference type="InterPro" id="IPR013151">
    <property type="entry name" value="Immunoglobulin_dom"/>
</dbReference>
<feature type="transmembrane region" description="Helical" evidence="11">
    <location>
        <begin position="43"/>
        <end position="63"/>
    </location>
</feature>
<dbReference type="Gene3D" id="2.60.40.10">
    <property type="entry name" value="Immunoglobulins"/>
    <property type="match status" value="1"/>
</dbReference>
<dbReference type="InterPro" id="IPR039293">
    <property type="entry name" value="TMEM81"/>
</dbReference>
<dbReference type="SMART" id="SM00409">
    <property type="entry name" value="IG"/>
    <property type="match status" value="1"/>
</dbReference>
<feature type="transmembrane region" description="Helical" evidence="11">
    <location>
        <begin position="274"/>
        <end position="295"/>
    </location>
</feature>
<keyword evidence="4" id="KW-0732">Signal</keyword>
<organism evidence="13 14">
    <name type="scientific">Oncorhynchus mykiss</name>
    <name type="common">Rainbow trout</name>
    <name type="synonym">Salmo gairdneri</name>
    <dbReference type="NCBI Taxonomy" id="8022"/>
    <lineage>
        <taxon>Eukaryota</taxon>
        <taxon>Metazoa</taxon>
        <taxon>Chordata</taxon>
        <taxon>Craniata</taxon>
        <taxon>Vertebrata</taxon>
        <taxon>Euteleostomi</taxon>
        <taxon>Actinopterygii</taxon>
        <taxon>Neopterygii</taxon>
        <taxon>Teleostei</taxon>
        <taxon>Protacanthopterygii</taxon>
        <taxon>Salmoniformes</taxon>
        <taxon>Salmonidae</taxon>
        <taxon>Salmoninae</taxon>
        <taxon>Oncorhynchus</taxon>
    </lineage>
</organism>
<reference evidence="13" key="1">
    <citation type="journal article" date="2014" name="Nat. Commun.">
        <title>The rainbow trout genome provides novel insights into evolution after whole-genome duplication in vertebrates.</title>
        <authorList>
            <person name="Berthelot C."/>
            <person name="Brunet F."/>
            <person name="Chalopin D."/>
            <person name="Juanchich A."/>
            <person name="Bernard M."/>
            <person name="Noel B."/>
            <person name="Bento P."/>
            <person name="Da Silva C."/>
            <person name="Labadie K."/>
            <person name="Alberti A."/>
            <person name="Aury J.M."/>
            <person name="Louis A."/>
            <person name="Dehais P."/>
            <person name="Bardou P."/>
            <person name="Montfort J."/>
            <person name="Klopp C."/>
            <person name="Cabau C."/>
            <person name="Gaspin C."/>
            <person name="Thorgaard G.H."/>
            <person name="Boussaha M."/>
            <person name="Quillet E."/>
            <person name="Guyomard R."/>
            <person name="Galiana D."/>
            <person name="Bobe J."/>
            <person name="Volff J.N."/>
            <person name="Genet C."/>
            <person name="Wincker P."/>
            <person name="Jaillon O."/>
            <person name="Roest Crollius H."/>
            <person name="Guiguen Y."/>
        </authorList>
    </citation>
    <scope>NUCLEOTIDE SEQUENCE [LARGE SCALE GENOMIC DNA]</scope>
</reference>
<name>A0A060Z0M1_ONCMY</name>
<evidence type="ECO:0000313" key="14">
    <source>
        <dbReference type="Proteomes" id="UP000193380"/>
    </source>
</evidence>
<dbReference type="PROSITE" id="PS50835">
    <property type="entry name" value="IG_LIKE"/>
    <property type="match status" value="1"/>
</dbReference>
<feature type="non-terminal residue" evidence="13">
    <location>
        <position position="1"/>
    </location>
</feature>
<dbReference type="PaxDb" id="8022-A0A060Z0M1"/>
<dbReference type="InterPro" id="IPR013783">
    <property type="entry name" value="Ig-like_fold"/>
</dbReference>
<evidence type="ECO:0000256" key="4">
    <source>
        <dbReference type="ARBA" id="ARBA00022729"/>
    </source>
</evidence>
<keyword evidence="6 11" id="KW-0472">Membrane</keyword>
<dbReference type="Proteomes" id="UP000193380">
    <property type="component" value="Unassembled WGS sequence"/>
</dbReference>
<reference evidence="13" key="2">
    <citation type="submission" date="2014-03" db="EMBL/GenBank/DDBJ databases">
        <authorList>
            <person name="Genoscope - CEA"/>
        </authorList>
    </citation>
    <scope>NUCLEOTIDE SEQUENCE</scope>
</reference>
<feature type="transmembrane region" description="Helical" evidence="11">
    <location>
        <begin position="17"/>
        <end position="36"/>
    </location>
</feature>
<evidence type="ECO:0000259" key="12">
    <source>
        <dbReference type="PROSITE" id="PS50835"/>
    </source>
</evidence>
<sequence length="349" mass="39489">SIILVYYPGLLSWSNVLVYYPGLMSWSIILVYYPGLLSWSNVLVYYPGLLSWSIILVYYPGLLSWSNVLVYYPGLLSWSVILVNCHVIIFDALFTSFVTDNIPYQVLSMYTFPPPPPPPLSIPPPPPPPSSSCTPLLQTVTVQAGQRLELDCLGEVMEAMGRFSFRVSWRHARGVVTTDDSLLGRWDAPRLDRLVLDPVREEDAGTYRCDVQDTDYRRVKRLYLGLKVLPPEALRLDFPSALARWDDGDEDSHGNIIVVKDDEDLYGSTVIKDIVLKSLWVAVAVFFFGIFSFYLTRQVKIKFLFTMTAYTGQTQTTLGQRTRVSVVTPLALRCSALDHCTTREPIILL</sequence>
<evidence type="ECO:0000256" key="7">
    <source>
        <dbReference type="ARBA" id="ARBA00023157"/>
    </source>
</evidence>
<dbReference type="InterPro" id="IPR007110">
    <property type="entry name" value="Ig-like_dom"/>
</dbReference>
<evidence type="ECO:0000256" key="8">
    <source>
        <dbReference type="ARBA" id="ARBA00023319"/>
    </source>
</evidence>
<keyword evidence="7" id="KW-1015">Disulfide bond</keyword>
<proteinExistence type="predicted"/>
<evidence type="ECO:0000256" key="10">
    <source>
        <dbReference type="ARBA" id="ARBA00050022"/>
    </source>
</evidence>
<dbReference type="GO" id="GO:0005886">
    <property type="term" value="C:plasma membrane"/>
    <property type="evidence" value="ECO:0007669"/>
    <property type="project" value="UniProtKB-SubCell"/>
</dbReference>
<dbReference type="SUPFAM" id="SSF48726">
    <property type="entry name" value="Immunoglobulin"/>
    <property type="match status" value="1"/>
</dbReference>
<evidence type="ECO:0000256" key="6">
    <source>
        <dbReference type="ARBA" id="ARBA00023136"/>
    </source>
</evidence>
<dbReference type="PANTHER" id="PTHR35670:SF1">
    <property type="entry name" value="TRANSMEMBRANE PROTEIN 81"/>
    <property type="match status" value="1"/>
</dbReference>
<dbReference type="EMBL" id="FR932213">
    <property type="protein sequence ID" value="CDQ97643.1"/>
    <property type="molecule type" value="Genomic_DNA"/>
</dbReference>
<evidence type="ECO:0000313" key="13">
    <source>
        <dbReference type="EMBL" id="CDQ97643.1"/>
    </source>
</evidence>
<evidence type="ECO:0000256" key="1">
    <source>
        <dbReference type="ARBA" id="ARBA00004251"/>
    </source>
</evidence>
<dbReference type="PANTHER" id="PTHR35670">
    <property type="entry name" value="TRANSMEMBRANE PROTEIN 81"/>
    <property type="match status" value="1"/>
</dbReference>
<dbReference type="Pfam" id="PF00047">
    <property type="entry name" value="ig"/>
    <property type="match status" value="1"/>
</dbReference>
<protein>
    <recommendedName>
        <fullName evidence="10">Transmembrane protein 81</fullName>
    </recommendedName>
</protein>
<dbReference type="InterPro" id="IPR036179">
    <property type="entry name" value="Ig-like_dom_sf"/>
</dbReference>
<comment type="function">
    <text evidence="9">Essential fertilization factor required for male fertility. Part of a conserved trimeric sperm complex with the essential fertilization factors IZUMO1 and SPACA6 which bridges sperm and oocyte membranes during fertilization by binding to IZUMO1R/JUNO on the oocyte.</text>
</comment>
<comment type="subcellular location">
    <subcellularLocation>
        <location evidence="1">Cell membrane</location>
        <topology evidence="1">Single-pass type I membrane protein</topology>
    </subcellularLocation>
</comment>
<keyword evidence="5 11" id="KW-1133">Transmembrane helix</keyword>
<dbReference type="CDD" id="cd00096">
    <property type="entry name" value="Ig"/>
    <property type="match status" value="1"/>
</dbReference>
<feature type="domain" description="Ig-like" evidence="12">
    <location>
        <begin position="129"/>
        <end position="220"/>
    </location>
</feature>
<keyword evidence="3 11" id="KW-0812">Transmembrane</keyword>
<gene>
    <name evidence="13" type="ORF">GSONMT00017639001</name>
</gene>
<evidence type="ECO:0000256" key="3">
    <source>
        <dbReference type="ARBA" id="ARBA00022692"/>
    </source>
</evidence>
<evidence type="ECO:0000256" key="5">
    <source>
        <dbReference type="ARBA" id="ARBA00022989"/>
    </source>
</evidence>
<dbReference type="AlphaFoldDB" id="A0A060Z0M1"/>
<dbReference type="SUPFAM" id="SSF101447">
    <property type="entry name" value="Formin homology 2 domain (FH2 domain)"/>
    <property type="match status" value="1"/>
</dbReference>
<keyword evidence="8" id="KW-0393">Immunoglobulin domain</keyword>
<evidence type="ECO:0000256" key="9">
    <source>
        <dbReference type="ARBA" id="ARBA00049937"/>
    </source>
</evidence>
<accession>A0A060Z0M1</accession>
<keyword evidence="2" id="KW-1003">Cell membrane</keyword>
<feature type="transmembrane region" description="Helical" evidence="11">
    <location>
        <begin position="75"/>
        <end position="99"/>
    </location>
</feature>
<evidence type="ECO:0000256" key="11">
    <source>
        <dbReference type="SAM" id="Phobius"/>
    </source>
</evidence>
<dbReference type="InterPro" id="IPR003599">
    <property type="entry name" value="Ig_sub"/>
</dbReference>